<dbReference type="Proteomes" id="UP001368654">
    <property type="component" value="Unassembled WGS sequence"/>
</dbReference>
<evidence type="ECO:0008006" key="3">
    <source>
        <dbReference type="Google" id="ProtNLM"/>
    </source>
</evidence>
<protein>
    <recommendedName>
        <fullName evidence="3">MarR family transcriptional regulator</fullName>
    </recommendedName>
</protein>
<sequence length="248" mass="26884">MTKHPSNQAAQFSPSGPSVIVPPGIPLRPIVKGWARVRADQISALEDGHEVIATLRVEYAAATGRFEVAAFGLERAEHPIEVSGAFFRTVQVHAIAKQAIPAAVPSWAINLTWLWSLRSRGGLKSFPEFALSDADEMLLTALIYRIAEISGENPAQAVADSIGLKQRTATNWIARARAAGYMTSTEHGAAARRLATAIAPLQSQYLSEEMDDFNARNNITADDIQALIEREDAAVAEAIEREKSRGND</sequence>
<gene>
    <name evidence="1" type="ORF">WDU96_10940</name>
</gene>
<evidence type="ECO:0000313" key="2">
    <source>
        <dbReference type="Proteomes" id="UP001368654"/>
    </source>
</evidence>
<keyword evidence="2" id="KW-1185">Reference proteome</keyword>
<name>A0ABU8LV23_9MICO</name>
<dbReference type="RefSeq" id="WP_337338548.1">
    <property type="nucleotide sequence ID" value="NZ_JBBDGL010000003.1"/>
</dbReference>
<organism evidence="1 2">
    <name type="scientific">Microbacterium marmarense</name>
    <dbReference type="NCBI Taxonomy" id="3122051"/>
    <lineage>
        <taxon>Bacteria</taxon>
        <taxon>Bacillati</taxon>
        <taxon>Actinomycetota</taxon>
        <taxon>Actinomycetes</taxon>
        <taxon>Micrococcales</taxon>
        <taxon>Microbacteriaceae</taxon>
        <taxon>Microbacterium</taxon>
    </lineage>
</organism>
<evidence type="ECO:0000313" key="1">
    <source>
        <dbReference type="EMBL" id="MEJ1156111.1"/>
    </source>
</evidence>
<proteinExistence type="predicted"/>
<accession>A0ABU8LV23</accession>
<reference evidence="1 2" key="1">
    <citation type="submission" date="2024-02" db="EMBL/GenBank/DDBJ databases">
        <authorList>
            <person name="Saticioglu I.B."/>
        </authorList>
    </citation>
    <scope>NUCLEOTIDE SEQUENCE [LARGE SCALE GENOMIC DNA]</scope>
    <source>
        <strain evidence="1 2">Mu-86</strain>
    </source>
</reference>
<dbReference type="EMBL" id="JBBDGL010000003">
    <property type="protein sequence ID" value="MEJ1156111.1"/>
    <property type="molecule type" value="Genomic_DNA"/>
</dbReference>
<comment type="caution">
    <text evidence="1">The sequence shown here is derived from an EMBL/GenBank/DDBJ whole genome shotgun (WGS) entry which is preliminary data.</text>
</comment>